<dbReference type="RefSeq" id="WP_171608942.1">
    <property type="nucleotide sequence ID" value="NZ_WHPF01000012.1"/>
</dbReference>
<evidence type="ECO:0000313" key="2">
    <source>
        <dbReference type="EMBL" id="NNV56994.1"/>
    </source>
</evidence>
<protein>
    <submittedName>
        <fullName evidence="2">DUF2235 domain-containing protein</fullName>
    </submittedName>
</protein>
<gene>
    <name evidence="2" type="ORF">GD597_16090</name>
</gene>
<sequence>MKRIIVCCDGTWNKIGGKDGNTIVQTNVEKMFNAICADGNGMQQLKAYEEGVGTGYTLTDKIMGGTTGAGIDKNIKDMYSFLVMTYQPGDEIYLFGFSRGAYTARSIGGFIRNCGILKPENYYLIQDAYNLYRDRNGYTTPDSDMMKFFRSNYCYEDITPIKFIGVWDTVGSLGIPLPAYKIKNIQKYKFHDVTLSSYVENAYHALAVDEKRKLFLPTLWEKSETVKKDPNHKQKLEQRWFSGVHSNVGGGYADSGLSDIALQWLIAKAKEAGLCYNQDVLDKIKPDYKGVLRNSYSAMYWFWRPVWRIININDDNNQSIDDTVYERYKTHPEYKPKNIDGNQVK</sequence>
<accession>A0A8J8FLG9</accession>
<keyword evidence="3" id="KW-1185">Reference proteome</keyword>
<feature type="domain" description="T6SS Phospholipase effector Tle1-like catalytic" evidence="1">
    <location>
        <begin position="2"/>
        <end position="267"/>
    </location>
</feature>
<dbReference type="Proteomes" id="UP000598971">
    <property type="component" value="Unassembled WGS sequence"/>
</dbReference>
<comment type="caution">
    <text evidence="2">The sequence shown here is derived from an EMBL/GenBank/DDBJ whole genome shotgun (WGS) entry which is preliminary data.</text>
</comment>
<dbReference type="InterPro" id="IPR018712">
    <property type="entry name" value="Tle1-like_cat"/>
</dbReference>
<dbReference type="PANTHER" id="PTHR33840:SF1">
    <property type="entry name" value="TLE1 PHOSPHOLIPASE DOMAIN-CONTAINING PROTEIN"/>
    <property type="match status" value="1"/>
</dbReference>
<evidence type="ECO:0000259" key="1">
    <source>
        <dbReference type="Pfam" id="PF09994"/>
    </source>
</evidence>
<dbReference type="EMBL" id="WHPF01000012">
    <property type="protein sequence ID" value="NNV56994.1"/>
    <property type="molecule type" value="Genomic_DNA"/>
</dbReference>
<dbReference type="AlphaFoldDB" id="A0A8J8FLG9"/>
<evidence type="ECO:0000313" key="3">
    <source>
        <dbReference type="Proteomes" id="UP000598971"/>
    </source>
</evidence>
<reference evidence="2" key="1">
    <citation type="submission" date="2019-10" db="EMBL/GenBank/DDBJ databases">
        <title>Draft genome sequence of Panacibacter sp. KCS-6.</title>
        <authorList>
            <person name="Yim K.J."/>
        </authorList>
    </citation>
    <scope>NUCLEOTIDE SEQUENCE</scope>
    <source>
        <strain evidence="2">KCS-6</strain>
    </source>
</reference>
<dbReference type="PANTHER" id="PTHR33840">
    <property type="match status" value="1"/>
</dbReference>
<organism evidence="2 3">
    <name type="scientific">Limnovirga soli</name>
    <dbReference type="NCBI Taxonomy" id="2656915"/>
    <lineage>
        <taxon>Bacteria</taxon>
        <taxon>Pseudomonadati</taxon>
        <taxon>Bacteroidota</taxon>
        <taxon>Chitinophagia</taxon>
        <taxon>Chitinophagales</taxon>
        <taxon>Chitinophagaceae</taxon>
        <taxon>Limnovirga</taxon>
    </lineage>
</organism>
<proteinExistence type="predicted"/>
<name>A0A8J8FLG9_9BACT</name>
<dbReference type="Pfam" id="PF09994">
    <property type="entry name" value="T6SS_Tle1-like_cat"/>
    <property type="match status" value="1"/>
</dbReference>